<feature type="compositionally biased region" description="Basic and acidic residues" evidence="7">
    <location>
        <begin position="364"/>
        <end position="373"/>
    </location>
</feature>
<evidence type="ECO:0000256" key="2">
    <source>
        <dbReference type="ARBA" id="ARBA00008017"/>
    </source>
</evidence>
<evidence type="ECO:0000259" key="9">
    <source>
        <dbReference type="Pfam" id="PF00924"/>
    </source>
</evidence>
<evidence type="ECO:0000256" key="1">
    <source>
        <dbReference type="ARBA" id="ARBA00004651"/>
    </source>
</evidence>
<dbReference type="SUPFAM" id="SSF82689">
    <property type="entry name" value="Mechanosensitive channel protein MscS (YggB), C-terminal domain"/>
    <property type="match status" value="1"/>
</dbReference>
<dbReference type="InterPro" id="IPR011066">
    <property type="entry name" value="MscS_channel_C_sf"/>
</dbReference>
<dbReference type="Pfam" id="PF21082">
    <property type="entry name" value="MS_channel_3rd"/>
    <property type="match status" value="1"/>
</dbReference>
<dbReference type="GeneID" id="37879179"/>
<proteinExistence type="inferred from homology"/>
<feature type="compositionally biased region" description="Basic and acidic residues" evidence="7">
    <location>
        <begin position="343"/>
        <end position="358"/>
    </location>
</feature>
<evidence type="ECO:0000313" key="11">
    <source>
        <dbReference type="EMBL" id="AUX10437.1"/>
    </source>
</evidence>
<keyword evidence="12" id="KW-1185">Reference proteome</keyword>
<reference evidence="12" key="1">
    <citation type="submission" date="2017-11" db="EMBL/GenBank/DDBJ databases">
        <title>Phenotypic and genomic properties of facultatively anaerobic sulfur-reducing natronoarchaea from hypersaline soda lakes.</title>
        <authorList>
            <person name="Sorokin D.Y."/>
            <person name="Kublanov I.V."/>
            <person name="Roman P."/>
            <person name="Sinninghe Damste J.S."/>
            <person name="Golyshin P.N."/>
            <person name="Rojo D."/>
            <person name="Ciordia S."/>
            <person name="Mena M.D.C."/>
            <person name="Ferrer M."/>
            <person name="Messina E."/>
            <person name="Smedile F."/>
            <person name="La Spada G."/>
            <person name="La Cono V."/>
            <person name="Yakimov M.M."/>
        </authorList>
    </citation>
    <scope>NUCLEOTIDE SEQUENCE [LARGE SCALE GENOMIC DNA]</scope>
    <source>
        <strain evidence="12">AArc-Sl</strain>
    </source>
</reference>
<accession>A0A343TMW5</accession>
<evidence type="ECO:0000256" key="7">
    <source>
        <dbReference type="SAM" id="MobiDB-lite"/>
    </source>
</evidence>
<evidence type="ECO:0000256" key="3">
    <source>
        <dbReference type="ARBA" id="ARBA00022475"/>
    </source>
</evidence>
<dbReference type="Proteomes" id="UP000263012">
    <property type="component" value="Chromosome"/>
</dbReference>
<comment type="subcellular location">
    <subcellularLocation>
        <location evidence="1">Cell membrane</location>
        <topology evidence="1">Multi-pass membrane protein</topology>
    </subcellularLocation>
</comment>
<feature type="transmembrane region" description="Helical" evidence="8">
    <location>
        <begin position="156"/>
        <end position="174"/>
    </location>
</feature>
<dbReference type="Gene3D" id="1.10.287.1260">
    <property type="match status" value="1"/>
</dbReference>
<evidence type="ECO:0000256" key="6">
    <source>
        <dbReference type="ARBA" id="ARBA00023136"/>
    </source>
</evidence>
<feature type="transmembrane region" description="Helical" evidence="8">
    <location>
        <begin position="91"/>
        <end position="110"/>
    </location>
</feature>
<dbReference type="KEGG" id="hdf:AArcSl_2822"/>
<dbReference type="GO" id="GO:0008381">
    <property type="term" value="F:mechanosensitive monoatomic ion channel activity"/>
    <property type="evidence" value="ECO:0007669"/>
    <property type="project" value="InterPro"/>
</dbReference>
<dbReference type="InterPro" id="IPR011014">
    <property type="entry name" value="MscS_channel_TM-2"/>
</dbReference>
<evidence type="ECO:0000256" key="5">
    <source>
        <dbReference type="ARBA" id="ARBA00022989"/>
    </source>
</evidence>
<dbReference type="Pfam" id="PF00924">
    <property type="entry name" value="MS_channel_2nd"/>
    <property type="match status" value="1"/>
</dbReference>
<dbReference type="SUPFAM" id="SSF82861">
    <property type="entry name" value="Mechanosensitive channel protein MscS (YggB), transmembrane region"/>
    <property type="match status" value="1"/>
</dbReference>
<dbReference type="InterPro" id="IPR023408">
    <property type="entry name" value="MscS_beta-dom_sf"/>
</dbReference>
<feature type="domain" description="Mechanosensitive ion channel MscS C-terminal" evidence="10">
    <location>
        <begin position="250"/>
        <end position="336"/>
    </location>
</feature>
<protein>
    <submittedName>
        <fullName evidence="11">Mechanosensitive ion channel protein MscS</fullName>
    </submittedName>
</protein>
<dbReference type="OrthoDB" id="31543at2157"/>
<feature type="transmembrane region" description="Helical" evidence="8">
    <location>
        <begin position="47"/>
        <end position="71"/>
    </location>
</feature>
<evidence type="ECO:0000313" key="12">
    <source>
        <dbReference type="Proteomes" id="UP000263012"/>
    </source>
</evidence>
<dbReference type="SUPFAM" id="SSF50182">
    <property type="entry name" value="Sm-like ribonucleoproteins"/>
    <property type="match status" value="1"/>
</dbReference>
<dbReference type="InterPro" id="IPR045275">
    <property type="entry name" value="MscS_archaea/bacteria_type"/>
</dbReference>
<dbReference type="InterPro" id="IPR010920">
    <property type="entry name" value="LSM_dom_sf"/>
</dbReference>
<dbReference type="PANTHER" id="PTHR30221">
    <property type="entry name" value="SMALL-CONDUCTANCE MECHANOSENSITIVE CHANNEL"/>
    <property type="match status" value="1"/>
</dbReference>
<feature type="transmembrane region" description="Helical" evidence="8">
    <location>
        <begin position="15"/>
        <end position="35"/>
    </location>
</feature>
<dbReference type="PANTHER" id="PTHR30221:SF20">
    <property type="entry name" value="SMALL-CONDUCTANCE MECHANOSENSITIVE CHANNEL"/>
    <property type="match status" value="1"/>
</dbReference>
<keyword evidence="4 8" id="KW-0812">Transmembrane</keyword>
<dbReference type="EMBL" id="CP025066">
    <property type="protein sequence ID" value="AUX10437.1"/>
    <property type="molecule type" value="Genomic_DNA"/>
</dbReference>
<feature type="domain" description="Mechanosensitive ion channel MscS" evidence="9">
    <location>
        <begin position="177"/>
        <end position="243"/>
    </location>
</feature>
<feature type="region of interest" description="Disordered" evidence="7">
    <location>
        <begin position="334"/>
        <end position="373"/>
    </location>
</feature>
<name>A0A343TMW5_9EURY</name>
<keyword evidence="5 8" id="KW-1133">Transmembrane helix</keyword>
<feature type="transmembrane region" description="Helical" evidence="8">
    <location>
        <begin position="131"/>
        <end position="150"/>
    </location>
</feature>
<dbReference type="InterPro" id="IPR049278">
    <property type="entry name" value="MS_channel_C"/>
</dbReference>
<gene>
    <name evidence="11" type="primary">mscS5</name>
    <name evidence="11" type="ORF">AArcSl_2822</name>
</gene>
<dbReference type="AlphaFoldDB" id="A0A343TMW5"/>
<dbReference type="InterPro" id="IPR006685">
    <property type="entry name" value="MscS_channel_2nd"/>
</dbReference>
<evidence type="ECO:0000256" key="4">
    <source>
        <dbReference type="ARBA" id="ARBA00022692"/>
    </source>
</evidence>
<organism evidence="11 12">
    <name type="scientific">Halalkaliarchaeum desulfuricum</name>
    <dbReference type="NCBI Taxonomy" id="2055893"/>
    <lineage>
        <taxon>Archaea</taxon>
        <taxon>Methanobacteriati</taxon>
        <taxon>Methanobacteriota</taxon>
        <taxon>Stenosarchaea group</taxon>
        <taxon>Halobacteria</taxon>
        <taxon>Halobacteriales</taxon>
        <taxon>Haloferacaceae</taxon>
        <taxon>Halalkaliarchaeum</taxon>
    </lineage>
</organism>
<evidence type="ECO:0000259" key="10">
    <source>
        <dbReference type="Pfam" id="PF21082"/>
    </source>
</evidence>
<dbReference type="Gene3D" id="2.30.30.60">
    <property type="match status" value="1"/>
</dbReference>
<dbReference type="GO" id="GO:0005886">
    <property type="term" value="C:plasma membrane"/>
    <property type="evidence" value="ECO:0007669"/>
    <property type="project" value="UniProtKB-SubCell"/>
</dbReference>
<comment type="similarity">
    <text evidence="2">Belongs to the MscS (TC 1.A.23) family.</text>
</comment>
<dbReference type="RefSeq" id="WP_161945976.1">
    <property type="nucleotide sequence ID" value="NZ_CP025066.1"/>
</dbReference>
<dbReference type="Gene3D" id="3.30.70.100">
    <property type="match status" value="1"/>
</dbReference>
<evidence type="ECO:0000256" key="8">
    <source>
        <dbReference type="SAM" id="Phobius"/>
    </source>
</evidence>
<keyword evidence="6 8" id="KW-0472">Membrane</keyword>
<keyword evidence="3" id="KW-1003">Cell membrane</keyword>
<sequence>MFGLQELFPSWELKLLATVIVPMVAIALAYLVRSIRRRVIRRLHPVGVDLVSSAVIVGLVILTALALADIWGQTEALLDQFGVLRLDDRAPQLIVTIIVLIAVQVFTGIAGRLLDDITDESDALTRHQREVSLRVTQLTLWGGGIIVILGVWNVDIAGLLVGAGFLGIVVGLAARKTFGSMIAGFVLMFSRPFEIGDWVAVDGDEGIVTDITMMSTRIQAFDGEYVVVPNDVIGNEILANRSRNGRLRTEVEVGIDYGVDIEHAREVALSVARDLVDVEEFPGSSPEVVIDRFDDSAVVFVVRLWVEEPTPREMARARGELIAAISDRFSEEGIDIPYPQRELSYREGHGDHDTDHRDRRSSRPKTEATREEE</sequence>